<dbReference type="InterPro" id="IPR025327">
    <property type="entry name" value="DUF4233"/>
</dbReference>
<dbReference type="RefSeq" id="WP_345215990.1">
    <property type="nucleotide sequence ID" value="NZ_BAABGN010000008.1"/>
</dbReference>
<reference evidence="3" key="1">
    <citation type="journal article" date="2019" name="Int. J. Syst. Evol. Microbiol.">
        <title>The Global Catalogue of Microorganisms (GCM) 10K type strain sequencing project: providing services to taxonomists for standard genome sequencing and annotation.</title>
        <authorList>
            <consortium name="The Broad Institute Genomics Platform"/>
            <consortium name="The Broad Institute Genome Sequencing Center for Infectious Disease"/>
            <person name="Wu L."/>
            <person name="Ma J."/>
        </authorList>
    </citation>
    <scope>NUCLEOTIDE SEQUENCE [LARGE SCALE GENOMIC DNA]</scope>
    <source>
        <strain evidence="3">JCM 17810</strain>
    </source>
</reference>
<evidence type="ECO:0000256" key="1">
    <source>
        <dbReference type="SAM" id="Phobius"/>
    </source>
</evidence>
<feature type="transmembrane region" description="Helical" evidence="1">
    <location>
        <begin position="12"/>
        <end position="36"/>
    </location>
</feature>
<name>A0ABP8L7Z3_9MICO</name>
<keyword evidence="1" id="KW-1133">Transmembrane helix</keyword>
<keyword evidence="1" id="KW-0812">Transmembrane</keyword>
<feature type="transmembrane region" description="Helical" evidence="1">
    <location>
        <begin position="42"/>
        <end position="62"/>
    </location>
</feature>
<dbReference type="EMBL" id="BAABGN010000008">
    <property type="protein sequence ID" value="GAA4423288.1"/>
    <property type="molecule type" value="Genomic_DNA"/>
</dbReference>
<dbReference type="Pfam" id="PF14017">
    <property type="entry name" value="DUF4233"/>
    <property type="match status" value="1"/>
</dbReference>
<comment type="caution">
    <text evidence="2">The sequence shown here is derived from an EMBL/GenBank/DDBJ whole genome shotgun (WGS) entry which is preliminary data.</text>
</comment>
<keyword evidence="3" id="KW-1185">Reference proteome</keyword>
<feature type="transmembrane region" description="Helical" evidence="1">
    <location>
        <begin position="74"/>
        <end position="102"/>
    </location>
</feature>
<keyword evidence="1" id="KW-0472">Membrane</keyword>
<accession>A0ABP8L7Z3</accession>
<dbReference type="Proteomes" id="UP001500622">
    <property type="component" value="Unassembled WGS sequence"/>
</dbReference>
<evidence type="ECO:0000313" key="2">
    <source>
        <dbReference type="EMBL" id="GAA4423288.1"/>
    </source>
</evidence>
<protein>
    <recommendedName>
        <fullName evidence="4">DUF4233 domain-containing protein</fullName>
    </recommendedName>
</protein>
<proteinExistence type="predicted"/>
<gene>
    <name evidence="2" type="ORF">GCM10023169_18700</name>
</gene>
<evidence type="ECO:0008006" key="4">
    <source>
        <dbReference type="Google" id="ProtNLM"/>
    </source>
</evidence>
<organism evidence="2 3">
    <name type="scientific">Georgenia halophila</name>
    <dbReference type="NCBI Taxonomy" id="620889"/>
    <lineage>
        <taxon>Bacteria</taxon>
        <taxon>Bacillati</taxon>
        <taxon>Actinomycetota</taxon>
        <taxon>Actinomycetes</taxon>
        <taxon>Micrococcales</taxon>
        <taxon>Bogoriellaceae</taxon>
        <taxon>Georgenia</taxon>
    </lineage>
</organism>
<sequence length="138" mass="15089">MSEPREPRSARRMFAVSVLASEVFVVLFATLVAHGLRVADRGTVWVAGGVVMVLCLLATGLVRRGRAGYVVGTAVQVLLLASGFLVPSMLVIGGIFVVLWVVSLRVGSRIDVERRARYEAELRHRAEQGQDREAHRHG</sequence>
<evidence type="ECO:0000313" key="3">
    <source>
        <dbReference type="Proteomes" id="UP001500622"/>
    </source>
</evidence>